<dbReference type="InterPro" id="IPR036259">
    <property type="entry name" value="MFS_trans_sf"/>
</dbReference>
<keyword evidence="2" id="KW-0813">Transport</keyword>
<feature type="transmembrane region" description="Helical" evidence="6">
    <location>
        <begin position="325"/>
        <end position="343"/>
    </location>
</feature>
<accession>A0ABT9VYS8</accession>
<keyword evidence="9" id="KW-1185">Reference proteome</keyword>
<feature type="transmembrane region" description="Helical" evidence="6">
    <location>
        <begin position="160"/>
        <end position="180"/>
    </location>
</feature>
<feature type="transmembrane region" description="Helical" evidence="6">
    <location>
        <begin position="98"/>
        <end position="121"/>
    </location>
</feature>
<comment type="caution">
    <text evidence="8">The sequence shown here is derived from an EMBL/GenBank/DDBJ whole genome shotgun (WGS) entry which is preliminary data.</text>
</comment>
<keyword evidence="5 6" id="KW-0472">Membrane</keyword>
<feature type="transmembrane region" description="Helical" evidence="6">
    <location>
        <begin position="349"/>
        <end position="371"/>
    </location>
</feature>
<dbReference type="InterPro" id="IPR005829">
    <property type="entry name" value="Sugar_transporter_CS"/>
</dbReference>
<dbReference type="InterPro" id="IPR052714">
    <property type="entry name" value="MFS_Exporter"/>
</dbReference>
<evidence type="ECO:0000256" key="6">
    <source>
        <dbReference type="SAM" id="Phobius"/>
    </source>
</evidence>
<keyword evidence="3 6" id="KW-0812">Transmembrane</keyword>
<dbReference type="PANTHER" id="PTHR23531:SF2">
    <property type="entry name" value="PERMEASE"/>
    <property type="match status" value="1"/>
</dbReference>
<dbReference type="EMBL" id="JAUSTY010000007">
    <property type="protein sequence ID" value="MDQ0166150.1"/>
    <property type="molecule type" value="Genomic_DNA"/>
</dbReference>
<feature type="transmembrane region" description="Helical" evidence="6">
    <location>
        <begin position="201"/>
        <end position="225"/>
    </location>
</feature>
<gene>
    <name evidence="8" type="ORF">J2S11_002051</name>
</gene>
<dbReference type="SUPFAM" id="SSF103473">
    <property type="entry name" value="MFS general substrate transporter"/>
    <property type="match status" value="1"/>
</dbReference>
<dbReference type="CDD" id="cd17489">
    <property type="entry name" value="MFS_YfcJ_like"/>
    <property type="match status" value="1"/>
</dbReference>
<dbReference type="Proteomes" id="UP001235840">
    <property type="component" value="Unassembled WGS sequence"/>
</dbReference>
<feature type="transmembrane region" description="Helical" evidence="6">
    <location>
        <begin position="12"/>
        <end position="34"/>
    </location>
</feature>
<evidence type="ECO:0000256" key="3">
    <source>
        <dbReference type="ARBA" id="ARBA00022692"/>
    </source>
</evidence>
<dbReference type="Pfam" id="PF07690">
    <property type="entry name" value="MFS_1"/>
    <property type="match status" value="1"/>
</dbReference>
<dbReference type="PANTHER" id="PTHR23531">
    <property type="entry name" value="QUINOLENE RESISTANCE PROTEIN NORA"/>
    <property type="match status" value="1"/>
</dbReference>
<protein>
    <submittedName>
        <fullName evidence="8">MFS family permease</fullName>
    </submittedName>
</protein>
<dbReference type="Gene3D" id="1.20.1250.20">
    <property type="entry name" value="MFS general substrate transporter like domains"/>
    <property type="match status" value="1"/>
</dbReference>
<evidence type="ECO:0000256" key="4">
    <source>
        <dbReference type="ARBA" id="ARBA00022989"/>
    </source>
</evidence>
<evidence type="ECO:0000256" key="5">
    <source>
        <dbReference type="ARBA" id="ARBA00023136"/>
    </source>
</evidence>
<comment type="subcellular location">
    <subcellularLocation>
        <location evidence="1">Cell membrane</location>
        <topology evidence="1">Multi-pass membrane protein</topology>
    </subcellularLocation>
</comment>
<feature type="domain" description="Major facilitator superfamily (MFS) profile" evidence="7">
    <location>
        <begin position="8"/>
        <end position="375"/>
    </location>
</feature>
<feature type="transmembrane region" description="Helical" evidence="6">
    <location>
        <begin position="231"/>
        <end position="251"/>
    </location>
</feature>
<dbReference type="RefSeq" id="WP_307394136.1">
    <property type="nucleotide sequence ID" value="NZ_BAAADK010000048.1"/>
</dbReference>
<keyword evidence="4 6" id="KW-1133">Transmembrane helix</keyword>
<feature type="transmembrane region" description="Helical" evidence="6">
    <location>
        <begin position="46"/>
        <end position="66"/>
    </location>
</feature>
<dbReference type="PROSITE" id="PS00216">
    <property type="entry name" value="SUGAR_TRANSPORT_1"/>
    <property type="match status" value="1"/>
</dbReference>
<dbReference type="PROSITE" id="PS50850">
    <property type="entry name" value="MFS"/>
    <property type="match status" value="1"/>
</dbReference>
<dbReference type="InterPro" id="IPR020846">
    <property type="entry name" value="MFS_dom"/>
</dbReference>
<reference evidence="8 9" key="1">
    <citation type="submission" date="2023-07" db="EMBL/GenBank/DDBJ databases">
        <title>Genomic Encyclopedia of Type Strains, Phase IV (KMG-IV): sequencing the most valuable type-strain genomes for metagenomic binning, comparative biology and taxonomic classification.</title>
        <authorList>
            <person name="Goeker M."/>
        </authorList>
    </citation>
    <scope>NUCLEOTIDE SEQUENCE [LARGE SCALE GENOMIC DNA]</scope>
    <source>
        <strain evidence="8 9">DSM 12751</strain>
    </source>
</reference>
<organism evidence="8 9">
    <name type="scientific">Caldalkalibacillus horti</name>
    <dbReference type="NCBI Taxonomy" id="77523"/>
    <lineage>
        <taxon>Bacteria</taxon>
        <taxon>Bacillati</taxon>
        <taxon>Bacillota</taxon>
        <taxon>Bacilli</taxon>
        <taxon>Bacillales</taxon>
        <taxon>Bacillaceae</taxon>
        <taxon>Caldalkalibacillus</taxon>
    </lineage>
</organism>
<dbReference type="InterPro" id="IPR011701">
    <property type="entry name" value="MFS"/>
</dbReference>
<feature type="transmembrane region" description="Helical" evidence="6">
    <location>
        <begin position="291"/>
        <end position="313"/>
    </location>
</feature>
<name>A0ABT9VYS8_9BACI</name>
<evidence type="ECO:0000256" key="2">
    <source>
        <dbReference type="ARBA" id="ARBA00022448"/>
    </source>
</evidence>
<proteinExistence type="predicted"/>
<feature type="transmembrane region" description="Helical" evidence="6">
    <location>
        <begin position="73"/>
        <end position="92"/>
    </location>
</feature>
<feature type="transmembrane region" description="Helical" evidence="6">
    <location>
        <begin position="263"/>
        <end position="285"/>
    </location>
</feature>
<evidence type="ECO:0000313" key="8">
    <source>
        <dbReference type="EMBL" id="MDQ0166150.1"/>
    </source>
</evidence>
<feature type="transmembrane region" description="Helical" evidence="6">
    <location>
        <begin position="133"/>
        <end position="154"/>
    </location>
</feature>
<evidence type="ECO:0000256" key="1">
    <source>
        <dbReference type="ARBA" id="ARBA00004651"/>
    </source>
</evidence>
<evidence type="ECO:0000313" key="9">
    <source>
        <dbReference type="Proteomes" id="UP001235840"/>
    </source>
</evidence>
<evidence type="ECO:0000259" key="7">
    <source>
        <dbReference type="PROSITE" id="PS50850"/>
    </source>
</evidence>
<sequence length="391" mass="42718">MERLWTKSFIGLIFTLFFLCFGFYLLLPTLPIYIKELGIDESQLGLIIGSFTLSAVVARPIIGGLLDRFGRRFFIFAGLIIFAISMLLYNWASGILLLFLLRILHGFGWAISTTSIGTSITDVIPDRRRGEGMGWYGMSMTVSMAIGPIIGVWMVQSFSFQYLIIAAFCLSIAAILIALVTKVPILRADNKGKIVYFDKSILSISVAIFFLALTYGGITTFMPLFAESIQVNPGTFFLIYAIALTITRPVAGKLADRYNEGSIIIPSLLITIVALLLLSVSNGLLGVIVSAILYGIGFGSAQPILQAAILNLVSPTKKGVANASFFTAMDLGIGLGSIILGLVSQYLGYSFLFTVCAVSGFISLFIFIVFVRRALLRRKEEDKNENLHLTS</sequence>